<dbReference type="PANTHER" id="PTHR31662">
    <property type="entry name" value="BNAANNG10740D PROTEIN-RELATED"/>
    <property type="match status" value="1"/>
</dbReference>
<accession>A0A0K9NNH8</accession>
<comment type="caution">
    <text evidence="4">The sequence shown here is derived from an EMBL/GenBank/DDBJ whole genome shotgun (WGS) entry which is preliminary data.</text>
</comment>
<evidence type="ECO:0000259" key="3">
    <source>
        <dbReference type="Pfam" id="PF04504"/>
    </source>
</evidence>
<feature type="region of interest" description="Disordered" evidence="2">
    <location>
        <begin position="1"/>
        <end position="116"/>
    </location>
</feature>
<feature type="compositionally biased region" description="Acidic residues" evidence="2">
    <location>
        <begin position="21"/>
        <end position="30"/>
    </location>
</feature>
<feature type="domain" description="Glabrous enhancer-binding protein-like DBD" evidence="3">
    <location>
        <begin position="122"/>
        <end position="213"/>
    </location>
</feature>
<dbReference type="OMA" id="DYRNHTG"/>
<dbReference type="PANTHER" id="PTHR31662:SF33">
    <property type="entry name" value="DNA-BINDING STOREKEEPER PROTEIN TRANSCRIPTIONAL REGULATOR-LIKE PROTEIN"/>
    <property type="match status" value="1"/>
</dbReference>
<organism evidence="4 5">
    <name type="scientific">Zostera marina</name>
    <name type="common">Eelgrass</name>
    <dbReference type="NCBI Taxonomy" id="29655"/>
    <lineage>
        <taxon>Eukaryota</taxon>
        <taxon>Viridiplantae</taxon>
        <taxon>Streptophyta</taxon>
        <taxon>Embryophyta</taxon>
        <taxon>Tracheophyta</taxon>
        <taxon>Spermatophyta</taxon>
        <taxon>Magnoliopsida</taxon>
        <taxon>Liliopsida</taxon>
        <taxon>Zosteraceae</taxon>
        <taxon>Zostera</taxon>
    </lineage>
</organism>
<evidence type="ECO:0000256" key="2">
    <source>
        <dbReference type="SAM" id="MobiDB-lite"/>
    </source>
</evidence>
<keyword evidence="5" id="KW-1185">Reference proteome</keyword>
<evidence type="ECO:0000313" key="4">
    <source>
        <dbReference type="EMBL" id="KMZ58321.1"/>
    </source>
</evidence>
<dbReference type="GO" id="GO:0005634">
    <property type="term" value="C:nucleus"/>
    <property type="evidence" value="ECO:0000318"/>
    <property type="project" value="GO_Central"/>
</dbReference>
<dbReference type="InterPro" id="IPR007592">
    <property type="entry name" value="GEBP"/>
</dbReference>
<dbReference type="EMBL" id="LFYR01001962">
    <property type="protein sequence ID" value="KMZ58321.1"/>
    <property type="molecule type" value="Genomic_DNA"/>
</dbReference>
<sequence>MKKKSHTPQPPPLPPSFSSSTEDDSTDDDTSSQQHSPNTIISKTLPSNAKAKSSLPPSESKSEETENESSENSSSEHIVAATPPPSKKRKSTSGKAKEPEPELKSELKPEPSSNIAGSRKMFQRLWTDEEELLLAKGLVKYHANHGKTPVSAGDFSVLADEMKGVLQKDFLISQYKTKTKALYKKLSNHLVKGFNSSKENDKKCMDILKKIWGDELKADPTSSKKQVKEIANGHVQDVTMLDPSSPQKKKVKTKAVDQAQVAENEEEETDADIDMLEEIFDKHYMEVSFKRNLKKRLLCLDPKEKQHWIVMFKDSMKSRAKLEFDFMQSILNKDDKEIEKKKKR</sequence>
<protein>
    <recommendedName>
        <fullName evidence="3">Glabrous enhancer-binding protein-like DBD domain-containing protein</fullName>
    </recommendedName>
</protein>
<dbReference type="AlphaFoldDB" id="A0A0K9NNH8"/>
<name>A0A0K9NNH8_ZOSMR</name>
<feature type="compositionally biased region" description="Basic and acidic residues" evidence="2">
    <location>
        <begin position="95"/>
        <end position="109"/>
    </location>
</feature>
<gene>
    <name evidence="4" type="ORF">ZOSMA_78G00920</name>
</gene>
<proteinExistence type="inferred from homology"/>
<dbReference type="Pfam" id="PF04504">
    <property type="entry name" value="GeBP-like_DBD"/>
    <property type="match status" value="1"/>
</dbReference>
<evidence type="ECO:0000256" key="1">
    <source>
        <dbReference type="ARBA" id="ARBA00010820"/>
    </source>
</evidence>
<comment type="similarity">
    <text evidence="1">Belongs to the GeBP family.</text>
</comment>
<dbReference type="InterPro" id="IPR053932">
    <property type="entry name" value="GeBP-like_DBD"/>
</dbReference>
<evidence type="ECO:0000313" key="5">
    <source>
        <dbReference type="Proteomes" id="UP000036987"/>
    </source>
</evidence>
<dbReference type="OrthoDB" id="661680at2759"/>
<dbReference type="Proteomes" id="UP000036987">
    <property type="component" value="Unassembled WGS sequence"/>
</dbReference>
<reference evidence="5" key="1">
    <citation type="journal article" date="2016" name="Nature">
        <title>The genome of the seagrass Zostera marina reveals angiosperm adaptation to the sea.</title>
        <authorList>
            <person name="Olsen J.L."/>
            <person name="Rouze P."/>
            <person name="Verhelst B."/>
            <person name="Lin Y.-C."/>
            <person name="Bayer T."/>
            <person name="Collen J."/>
            <person name="Dattolo E."/>
            <person name="De Paoli E."/>
            <person name="Dittami S."/>
            <person name="Maumus F."/>
            <person name="Michel G."/>
            <person name="Kersting A."/>
            <person name="Lauritano C."/>
            <person name="Lohaus R."/>
            <person name="Toepel M."/>
            <person name="Tonon T."/>
            <person name="Vanneste K."/>
            <person name="Amirebrahimi M."/>
            <person name="Brakel J."/>
            <person name="Bostroem C."/>
            <person name="Chovatia M."/>
            <person name="Grimwood J."/>
            <person name="Jenkins J.W."/>
            <person name="Jueterbock A."/>
            <person name="Mraz A."/>
            <person name="Stam W.T."/>
            <person name="Tice H."/>
            <person name="Bornberg-Bauer E."/>
            <person name="Green P.J."/>
            <person name="Pearson G.A."/>
            <person name="Procaccini G."/>
            <person name="Duarte C.M."/>
            <person name="Schmutz J."/>
            <person name="Reusch T.B.H."/>
            <person name="Van de Peer Y."/>
        </authorList>
    </citation>
    <scope>NUCLEOTIDE SEQUENCE [LARGE SCALE GENOMIC DNA]</scope>
    <source>
        <strain evidence="5">cv. Finnish</strain>
    </source>
</reference>
<dbReference type="GO" id="GO:0006355">
    <property type="term" value="P:regulation of DNA-templated transcription"/>
    <property type="evidence" value="ECO:0007669"/>
    <property type="project" value="InterPro"/>
</dbReference>
<dbReference type="STRING" id="29655.A0A0K9NNH8"/>
<feature type="compositionally biased region" description="Polar residues" evidence="2">
    <location>
        <begin position="33"/>
        <end position="51"/>
    </location>
</feature>